<organism evidence="10 11">
    <name type="scientific">Gryllotalpicola daejeonensis</name>
    <dbReference type="NCBI Taxonomy" id="993087"/>
    <lineage>
        <taxon>Bacteria</taxon>
        <taxon>Bacillati</taxon>
        <taxon>Actinomycetota</taxon>
        <taxon>Actinomycetes</taxon>
        <taxon>Micrococcales</taxon>
        <taxon>Microbacteriaceae</taxon>
        <taxon>Gryllotalpicola</taxon>
    </lineage>
</organism>
<keyword evidence="5 9" id="KW-1133">Transmembrane helix</keyword>
<evidence type="ECO:0000256" key="3">
    <source>
        <dbReference type="ARBA" id="ARBA00022475"/>
    </source>
</evidence>
<feature type="transmembrane region" description="Helical" evidence="9">
    <location>
        <begin position="84"/>
        <end position="102"/>
    </location>
</feature>
<dbReference type="EMBL" id="BAABBV010000001">
    <property type="protein sequence ID" value="GAA4163416.1"/>
    <property type="molecule type" value="Genomic_DNA"/>
</dbReference>
<evidence type="ECO:0000313" key="11">
    <source>
        <dbReference type="Proteomes" id="UP001415169"/>
    </source>
</evidence>
<feature type="transmembrane region" description="Helical" evidence="9">
    <location>
        <begin position="28"/>
        <end position="45"/>
    </location>
</feature>
<keyword evidence="2" id="KW-0813">Transport</keyword>
<evidence type="ECO:0000256" key="7">
    <source>
        <dbReference type="RuleBase" id="RU003942"/>
    </source>
</evidence>
<dbReference type="SUPFAM" id="SSF103481">
    <property type="entry name" value="Multidrug resistance efflux transporter EmrE"/>
    <property type="match status" value="1"/>
</dbReference>
<dbReference type="InterPro" id="IPR037185">
    <property type="entry name" value="EmrE-like"/>
</dbReference>
<sequence>MTRWLLLAGTIVFEVAGSLSLEGAIEHPWLYAVVAVAYVLSFWLFGRVLRAGMPVGMAYAIWGAIGVALTAALADLIFDEELTTLTIIGMVIVIAGVVLINVGGGHAGAQATGEPSSARPHGSAPTASPTPLDASRDGRPSEGAP</sequence>
<keyword evidence="4 7" id="KW-0812">Transmembrane</keyword>
<evidence type="ECO:0000256" key="5">
    <source>
        <dbReference type="ARBA" id="ARBA00022989"/>
    </source>
</evidence>
<dbReference type="Pfam" id="PF00893">
    <property type="entry name" value="Multi_Drug_Res"/>
    <property type="match status" value="1"/>
</dbReference>
<dbReference type="Proteomes" id="UP001415169">
    <property type="component" value="Unassembled WGS sequence"/>
</dbReference>
<proteinExistence type="inferred from homology"/>
<comment type="subcellular location">
    <subcellularLocation>
        <location evidence="1 7">Cell membrane</location>
        <topology evidence="1 7">Multi-pass membrane protein</topology>
    </subcellularLocation>
</comment>
<evidence type="ECO:0000256" key="2">
    <source>
        <dbReference type="ARBA" id="ARBA00022448"/>
    </source>
</evidence>
<reference evidence="10" key="1">
    <citation type="journal article" date="2014" name="Int. J. Syst. Evol. Microbiol.">
        <title>Complete genome of a new Firmicutes species belonging to the dominant human colonic microbiota ('Ruminococcus bicirculans') reveals two chromosomes and a selective capacity to utilize plant glucans.</title>
        <authorList>
            <consortium name="NISC Comparative Sequencing Program"/>
            <person name="Wegmann U."/>
            <person name="Louis P."/>
            <person name="Goesmann A."/>
            <person name="Henrissat B."/>
            <person name="Duncan S.H."/>
            <person name="Flint H.J."/>
        </authorList>
    </citation>
    <scope>NUCLEOTIDE SEQUENCE</scope>
    <source>
        <strain evidence="10">JCM 17590</strain>
    </source>
</reference>
<accession>A0ABP7ZLS2</accession>
<gene>
    <name evidence="10" type="ORF">GCM10022286_23840</name>
</gene>
<evidence type="ECO:0000256" key="8">
    <source>
        <dbReference type="SAM" id="MobiDB-lite"/>
    </source>
</evidence>
<keyword evidence="11" id="KW-1185">Reference proteome</keyword>
<dbReference type="PANTHER" id="PTHR30561:SF1">
    <property type="entry name" value="MULTIDRUG TRANSPORTER EMRE"/>
    <property type="match status" value="1"/>
</dbReference>
<feature type="region of interest" description="Disordered" evidence="8">
    <location>
        <begin position="107"/>
        <end position="145"/>
    </location>
</feature>
<evidence type="ECO:0000256" key="4">
    <source>
        <dbReference type="ARBA" id="ARBA00022692"/>
    </source>
</evidence>
<reference evidence="10" key="2">
    <citation type="submission" date="2023-12" db="EMBL/GenBank/DDBJ databases">
        <authorList>
            <person name="Sun Q."/>
            <person name="Inoue M."/>
        </authorList>
    </citation>
    <scope>NUCLEOTIDE SEQUENCE</scope>
    <source>
        <strain evidence="10">JCM 17590</strain>
    </source>
</reference>
<evidence type="ECO:0008006" key="12">
    <source>
        <dbReference type="Google" id="ProtNLM"/>
    </source>
</evidence>
<evidence type="ECO:0000256" key="1">
    <source>
        <dbReference type="ARBA" id="ARBA00004651"/>
    </source>
</evidence>
<protein>
    <recommendedName>
        <fullName evidence="12">QacE family quaternary ammonium compound efflux SMR transporter</fullName>
    </recommendedName>
</protein>
<keyword evidence="6 9" id="KW-0472">Membrane</keyword>
<dbReference type="RefSeq" id="WP_344792009.1">
    <property type="nucleotide sequence ID" value="NZ_BAABBV010000001.1"/>
</dbReference>
<dbReference type="PANTHER" id="PTHR30561">
    <property type="entry name" value="SMR FAMILY PROTON-DEPENDENT DRUG EFFLUX TRANSPORTER SUGE"/>
    <property type="match status" value="1"/>
</dbReference>
<comment type="similarity">
    <text evidence="7">Belongs to the drug/metabolite transporter (DMT) superfamily. Small multidrug resistance (SMR) (TC 2.A.7.1) family.</text>
</comment>
<feature type="transmembrane region" description="Helical" evidence="9">
    <location>
        <begin position="57"/>
        <end position="78"/>
    </location>
</feature>
<dbReference type="InterPro" id="IPR045324">
    <property type="entry name" value="Small_multidrug_res"/>
</dbReference>
<evidence type="ECO:0000256" key="9">
    <source>
        <dbReference type="SAM" id="Phobius"/>
    </source>
</evidence>
<name>A0ABP7ZLS2_9MICO</name>
<evidence type="ECO:0000256" key="6">
    <source>
        <dbReference type="ARBA" id="ARBA00023136"/>
    </source>
</evidence>
<comment type="caution">
    <text evidence="10">The sequence shown here is derived from an EMBL/GenBank/DDBJ whole genome shotgun (WGS) entry which is preliminary data.</text>
</comment>
<feature type="compositionally biased region" description="Basic and acidic residues" evidence="8">
    <location>
        <begin position="134"/>
        <end position="145"/>
    </location>
</feature>
<evidence type="ECO:0000313" key="10">
    <source>
        <dbReference type="EMBL" id="GAA4163416.1"/>
    </source>
</evidence>
<dbReference type="Gene3D" id="1.10.3730.20">
    <property type="match status" value="1"/>
</dbReference>
<dbReference type="InterPro" id="IPR000390">
    <property type="entry name" value="Small_drug/metabolite_transptr"/>
</dbReference>
<keyword evidence="3" id="KW-1003">Cell membrane</keyword>